<dbReference type="SUPFAM" id="SSF143744">
    <property type="entry name" value="GlcG-like"/>
    <property type="match status" value="1"/>
</dbReference>
<dbReference type="PANTHER" id="PTHR34309:SF1">
    <property type="entry name" value="PROTEIN GLCG"/>
    <property type="match status" value="1"/>
</dbReference>
<proteinExistence type="predicted"/>
<accession>A0ABY1ZEF0</accession>
<protein>
    <submittedName>
        <fullName evidence="1">Heme-binding protein</fullName>
    </submittedName>
</protein>
<dbReference type="InterPro" id="IPR038084">
    <property type="entry name" value="PduO/GlcC-like_sf"/>
</dbReference>
<dbReference type="PANTHER" id="PTHR34309">
    <property type="entry name" value="SLR1406 PROTEIN"/>
    <property type="match status" value="1"/>
</dbReference>
<name>A0ABY1ZEF0_9GAMM</name>
<dbReference type="InterPro" id="IPR005624">
    <property type="entry name" value="PduO/GlcC-like"/>
</dbReference>
<dbReference type="Proteomes" id="UP000313645">
    <property type="component" value="Unassembled WGS sequence"/>
</dbReference>
<organism evidence="1 2">
    <name type="scientific">Marinobacter halodurans</name>
    <dbReference type="NCBI Taxonomy" id="2528979"/>
    <lineage>
        <taxon>Bacteria</taxon>
        <taxon>Pseudomonadati</taxon>
        <taxon>Pseudomonadota</taxon>
        <taxon>Gammaproteobacteria</taxon>
        <taxon>Pseudomonadales</taxon>
        <taxon>Marinobacteraceae</taxon>
        <taxon>Marinobacter</taxon>
    </lineage>
</organism>
<evidence type="ECO:0000313" key="1">
    <source>
        <dbReference type="EMBL" id="TBW48323.1"/>
    </source>
</evidence>
<comment type="caution">
    <text evidence="1">The sequence shown here is derived from an EMBL/GenBank/DDBJ whole genome shotgun (WGS) entry which is preliminary data.</text>
</comment>
<gene>
    <name evidence="1" type="ORF">EZI54_21375</name>
</gene>
<dbReference type="Pfam" id="PF03928">
    <property type="entry name" value="HbpS-like"/>
    <property type="match status" value="1"/>
</dbReference>
<dbReference type="InterPro" id="IPR052517">
    <property type="entry name" value="GlcG_carb_metab_protein"/>
</dbReference>
<keyword evidence="2" id="KW-1185">Reference proteome</keyword>
<dbReference type="Gene3D" id="3.30.450.150">
    <property type="entry name" value="Haem-degrading domain"/>
    <property type="match status" value="1"/>
</dbReference>
<sequence length="132" mass="14262">MRVRIELEESDVENIMEAACNEAMTNLWPVSIAIVDEGGHLLAFRRLQNASKSSVQIAIDKARSAALTQRPTSFFEDMFRSGRPAASLHGVIPMTGGLPIMFEGQLVGGIAASGVKSEFDVQVAQAGLNFLR</sequence>
<reference evidence="1 2" key="1">
    <citation type="submission" date="2019-02" db="EMBL/GenBank/DDBJ databases">
        <title>Marinobacter halodurans sp. nov., a marine bacterium isolated from sea tidal flat.</title>
        <authorList>
            <person name="Yoo Y."/>
            <person name="Lee D.W."/>
            <person name="Kim B.S."/>
            <person name="Kim J.-J."/>
        </authorList>
    </citation>
    <scope>NUCLEOTIDE SEQUENCE [LARGE SCALE GENOMIC DNA]</scope>
    <source>
        <strain evidence="1 2">YJ-S3-2</strain>
    </source>
</reference>
<evidence type="ECO:0000313" key="2">
    <source>
        <dbReference type="Proteomes" id="UP000313645"/>
    </source>
</evidence>
<dbReference type="EMBL" id="SJDL01000050">
    <property type="protein sequence ID" value="TBW48323.1"/>
    <property type="molecule type" value="Genomic_DNA"/>
</dbReference>